<evidence type="ECO:0000313" key="2">
    <source>
        <dbReference type="EMBL" id="KAK7693438.1"/>
    </source>
</evidence>
<gene>
    <name evidence="2" type="ORF">QCA50_003006</name>
</gene>
<dbReference type="Gene3D" id="3.30.360.10">
    <property type="entry name" value="Dihydrodipicolinate Reductase, domain 2"/>
    <property type="match status" value="1"/>
</dbReference>
<dbReference type="SUPFAM" id="SSF55347">
    <property type="entry name" value="Glyceraldehyde-3-phosphate dehydrogenase-like, C-terminal domain"/>
    <property type="match status" value="1"/>
</dbReference>
<keyword evidence="3" id="KW-1185">Reference proteome</keyword>
<comment type="caution">
    <text evidence="2">The sequence shown here is derived from an EMBL/GenBank/DDBJ whole genome shotgun (WGS) entry which is preliminary data.</text>
</comment>
<dbReference type="EMBL" id="JASBNA010000003">
    <property type="protein sequence ID" value="KAK7693438.1"/>
    <property type="molecule type" value="Genomic_DNA"/>
</dbReference>
<dbReference type="Pfam" id="PF08635">
    <property type="entry name" value="ox_reductase_C"/>
    <property type="match status" value="1"/>
</dbReference>
<protein>
    <recommendedName>
        <fullName evidence="1">Oxidoreductase putative C-terminal domain-containing protein</fullName>
    </recommendedName>
</protein>
<dbReference type="InterPro" id="IPR013944">
    <property type="entry name" value="OxRdtase_put_C"/>
</dbReference>
<dbReference type="InterPro" id="IPR036291">
    <property type="entry name" value="NAD(P)-bd_dom_sf"/>
</dbReference>
<dbReference type="AlphaFoldDB" id="A0AAW0GT24"/>
<dbReference type="InterPro" id="IPR052515">
    <property type="entry name" value="Gfo/Idh/MocA_Oxidoreductase"/>
</dbReference>
<organism evidence="2 3">
    <name type="scientific">Cerrena zonata</name>
    <dbReference type="NCBI Taxonomy" id="2478898"/>
    <lineage>
        <taxon>Eukaryota</taxon>
        <taxon>Fungi</taxon>
        <taxon>Dikarya</taxon>
        <taxon>Basidiomycota</taxon>
        <taxon>Agaricomycotina</taxon>
        <taxon>Agaricomycetes</taxon>
        <taxon>Polyporales</taxon>
        <taxon>Cerrenaceae</taxon>
        <taxon>Cerrena</taxon>
    </lineage>
</organism>
<accession>A0AAW0GT24</accession>
<evidence type="ECO:0000259" key="1">
    <source>
        <dbReference type="Pfam" id="PF08635"/>
    </source>
</evidence>
<dbReference type="PANTHER" id="PTHR43249">
    <property type="entry name" value="UDP-N-ACETYL-2-AMINO-2-DEOXY-D-GLUCURONATE OXIDASE"/>
    <property type="match status" value="1"/>
</dbReference>
<evidence type="ECO:0000313" key="3">
    <source>
        <dbReference type="Proteomes" id="UP001385951"/>
    </source>
</evidence>
<sequence>MFRGTSQQGRDIEIQILKNFPGVPLFIEKPITTGPSDEIEEAFKVAKYINDSGAITSVGYMLRYLKAVQMMKQIIEENNLTVMATIARYACAYEAIAKPDWWTKSKSAGPIVEQGTHFCDLSRYFGGDVDIASVSAHSVEWYENAGHLSKQSIDETAIAPEDRIPRVTAATWKYESGAVGSFTHLVALQGHDYSCELEVYADGYQLKLVNPYVSLFCTSAVLEVTLRKLTASLTTTPSSLRSLFGLTTLRTSKKTPRLRRFSAHSKMLASHMS</sequence>
<dbReference type="PANTHER" id="PTHR43249:SF1">
    <property type="entry name" value="D-GLUCOSIDE 3-DEHYDROGENASE"/>
    <property type="match status" value="1"/>
</dbReference>
<dbReference type="SUPFAM" id="SSF51735">
    <property type="entry name" value="NAD(P)-binding Rossmann-fold domains"/>
    <property type="match status" value="1"/>
</dbReference>
<feature type="domain" description="Oxidoreductase putative C-terminal" evidence="1">
    <location>
        <begin position="63"/>
        <end position="204"/>
    </location>
</feature>
<name>A0AAW0GT24_9APHY</name>
<reference evidence="2 3" key="1">
    <citation type="submission" date="2022-09" db="EMBL/GenBank/DDBJ databases">
        <authorList>
            <person name="Palmer J.M."/>
        </authorList>
    </citation>
    <scope>NUCLEOTIDE SEQUENCE [LARGE SCALE GENOMIC DNA]</scope>
    <source>
        <strain evidence="2 3">DSM 7382</strain>
    </source>
</reference>
<proteinExistence type="predicted"/>
<dbReference type="Proteomes" id="UP001385951">
    <property type="component" value="Unassembled WGS sequence"/>
</dbReference>